<accession>A0A3S4EJ00</accession>
<feature type="region of interest" description="Disordered" evidence="1">
    <location>
        <begin position="1"/>
        <end position="26"/>
    </location>
</feature>
<reference evidence="2 3" key="1">
    <citation type="submission" date="2018-12" db="EMBL/GenBank/DDBJ databases">
        <authorList>
            <person name="Criscuolo A."/>
        </authorList>
    </citation>
    <scope>NUCLEOTIDE SEQUENCE [LARGE SCALE GENOMIC DNA]</scope>
    <source>
        <strain evidence="2">ACIP1116281</strain>
    </source>
</reference>
<keyword evidence="3" id="KW-1185">Reference proteome</keyword>
<evidence type="ECO:0000313" key="3">
    <source>
        <dbReference type="Proteomes" id="UP000268844"/>
    </source>
</evidence>
<feature type="compositionally biased region" description="Polar residues" evidence="1">
    <location>
        <begin position="1"/>
        <end position="10"/>
    </location>
</feature>
<name>A0A3S4EJ00_9HYPH</name>
<proteinExistence type="predicted"/>
<sequence>MKAIATSSGRTAARNPLSATSDLPASGGADLSHPGLISHPTLTPSVQVQILSVVDATGSACIGDIVAELPGHDDPVSAIFALVAAGALAVLSEGIVDAHTVLARRLPSDQSDDPVPVDAAPSPVPSSESLEDKLATAQWTDFVGNADAELPPDLVQVPSSTLQPRILRGAGRHRAAFKYAPGLQQPGVYIQLCGAEAYVGFGGDVGFRIAMGKQMDALPDTILVITDANNSLSEEDGLALERILWAYVSDDAGFSVVNKQPDGAPISVERYDQLVQFTAQVVLALRQAGIMFLEGSVRQRLAGPRAEPDRLGAPRPFDSIPEGRVMELNYRGLTALAAERDDGTWLLLRGSDVRIDTVKSASANASFQRAAWLHSGLLELAEDGSCYVLMRDVVFSSGSAVGHFVSGSKGFGLACWQPINPDDCEMDALAL</sequence>
<dbReference type="AlphaFoldDB" id="A0A3S4EJ00"/>
<feature type="compositionally biased region" description="Low complexity" evidence="1">
    <location>
        <begin position="113"/>
        <end position="128"/>
    </location>
</feature>
<feature type="region of interest" description="Disordered" evidence="1">
    <location>
        <begin position="107"/>
        <end position="128"/>
    </location>
</feature>
<protein>
    <submittedName>
        <fullName evidence="2">Uncharacterized protein</fullName>
    </submittedName>
</protein>
<evidence type="ECO:0000256" key="1">
    <source>
        <dbReference type="SAM" id="MobiDB-lite"/>
    </source>
</evidence>
<dbReference type="EMBL" id="UZWD01000004">
    <property type="protein sequence ID" value="VDS02930.1"/>
    <property type="molecule type" value="Genomic_DNA"/>
</dbReference>
<organism evidence="2 3">
    <name type="scientific">Devosia equisanguinis</name>
    <dbReference type="NCBI Taxonomy" id="2490941"/>
    <lineage>
        <taxon>Bacteria</taxon>
        <taxon>Pseudomonadati</taxon>
        <taxon>Pseudomonadota</taxon>
        <taxon>Alphaproteobacteria</taxon>
        <taxon>Hyphomicrobiales</taxon>
        <taxon>Devosiaceae</taxon>
        <taxon>Devosia</taxon>
    </lineage>
</organism>
<evidence type="ECO:0000313" key="2">
    <source>
        <dbReference type="EMBL" id="VDS02930.1"/>
    </source>
</evidence>
<dbReference type="Proteomes" id="UP000268844">
    <property type="component" value="Unassembled WGS sequence"/>
</dbReference>
<gene>
    <name evidence="2" type="ORF">DEVEQU_00049</name>
</gene>